<protein>
    <submittedName>
        <fullName evidence="1">Uncharacterized protein</fullName>
    </submittedName>
</protein>
<reference evidence="2" key="1">
    <citation type="submission" date="2017-10" db="EMBL/GenBank/DDBJ databases">
        <title>Rapid genome shrinkage in a self-fertile nematode reveals novel sperm competition proteins.</title>
        <authorList>
            <person name="Yin D."/>
            <person name="Schwarz E.M."/>
            <person name="Thomas C.G."/>
            <person name="Felde R.L."/>
            <person name="Korf I.F."/>
            <person name="Cutter A.D."/>
            <person name="Schartner C.M."/>
            <person name="Ralston E.J."/>
            <person name="Meyer B.J."/>
            <person name="Haag E.S."/>
        </authorList>
    </citation>
    <scope>NUCLEOTIDE SEQUENCE [LARGE SCALE GENOMIC DNA]</scope>
    <source>
        <strain evidence="2">JU1422</strain>
    </source>
</reference>
<dbReference type="Proteomes" id="UP000230233">
    <property type="component" value="Chromosome X"/>
</dbReference>
<organism evidence="1 2">
    <name type="scientific">Caenorhabditis nigoni</name>
    <dbReference type="NCBI Taxonomy" id="1611254"/>
    <lineage>
        <taxon>Eukaryota</taxon>
        <taxon>Metazoa</taxon>
        <taxon>Ecdysozoa</taxon>
        <taxon>Nematoda</taxon>
        <taxon>Chromadorea</taxon>
        <taxon>Rhabditida</taxon>
        <taxon>Rhabditina</taxon>
        <taxon>Rhabditomorpha</taxon>
        <taxon>Rhabditoidea</taxon>
        <taxon>Rhabditidae</taxon>
        <taxon>Peloderinae</taxon>
        <taxon>Caenorhabditis</taxon>
    </lineage>
</organism>
<evidence type="ECO:0000313" key="1">
    <source>
        <dbReference type="EMBL" id="PIC21795.1"/>
    </source>
</evidence>
<dbReference type="AlphaFoldDB" id="A0A2G5T326"/>
<accession>A0A2G5T326</accession>
<dbReference type="EMBL" id="PDUG01000006">
    <property type="protein sequence ID" value="PIC21795.1"/>
    <property type="molecule type" value="Genomic_DNA"/>
</dbReference>
<keyword evidence="2" id="KW-1185">Reference proteome</keyword>
<comment type="caution">
    <text evidence="1">The sequence shown here is derived from an EMBL/GenBank/DDBJ whole genome shotgun (WGS) entry which is preliminary data.</text>
</comment>
<name>A0A2G5T326_9PELO</name>
<gene>
    <name evidence="1" type="primary">Cnig_chr_X.g26498</name>
    <name evidence="1" type="ORF">B9Z55_026498</name>
</gene>
<proteinExistence type="predicted"/>
<evidence type="ECO:0000313" key="2">
    <source>
        <dbReference type="Proteomes" id="UP000230233"/>
    </source>
</evidence>
<sequence>MAVGCFQNDQKIEITARRLSCYDLIILSIIGSNTPERRRDITFQQNNEENSTATGYHRFRLEKGGYAACLVSAGKKELRNLSNIDKNVMQASSSHSVDLKLLPWNQDLRMVWWSPGDMEQENQRIKEDE</sequence>